<evidence type="ECO:0000313" key="2">
    <source>
        <dbReference type="EMBL" id="HIX67992.1"/>
    </source>
</evidence>
<dbReference type="InterPro" id="IPR036388">
    <property type="entry name" value="WH-like_DNA-bd_sf"/>
</dbReference>
<dbReference type="SUPFAM" id="SSF53697">
    <property type="entry name" value="SIS domain"/>
    <property type="match status" value="1"/>
</dbReference>
<accession>A0A9D2BA68</accession>
<comment type="caution">
    <text evidence="2">The sequence shown here is derived from an EMBL/GenBank/DDBJ whole genome shotgun (WGS) entry which is preliminary data.</text>
</comment>
<dbReference type="InterPro" id="IPR000281">
    <property type="entry name" value="HTH_RpiR"/>
</dbReference>
<dbReference type="PROSITE" id="PS51071">
    <property type="entry name" value="HTH_RPIR"/>
    <property type="match status" value="1"/>
</dbReference>
<dbReference type="InterPro" id="IPR046348">
    <property type="entry name" value="SIS_dom_sf"/>
</dbReference>
<gene>
    <name evidence="2" type="ORF">H9735_07755</name>
</gene>
<reference evidence="2" key="2">
    <citation type="submission" date="2021-04" db="EMBL/GenBank/DDBJ databases">
        <authorList>
            <person name="Gilroy R."/>
        </authorList>
    </citation>
    <scope>NUCLEOTIDE SEQUENCE</scope>
    <source>
        <strain evidence="2">CHK191-13928</strain>
    </source>
</reference>
<name>A0A9D2BA68_9FIRM</name>
<dbReference type="GO" id="GO:0003700">
    <property type="term" value="F:DNA-binding transcription factor activity"/>
    <property type="evidence" value="ECO:0007669"/>
    <property type="project" value="InterPro"/>
</dbReference>
<evidence type="ECO:0000313" key="3">
    <source>
        <dbReference type="Proteomes" id="UP000886721"/>
    </source>
</evidence>
<organism evidence="2 3">
    <name type="scientific">Candidatus Anaerostipes excrementavium</name>
    <dbReference type="NCBI Taxonomy" id="2838463"/>
    <lineage>
        <taxon>Bacteria</taxon>
        <taxon>Bacillati</taxon>
        <taxon>Bacillota</taxon>
        <taxon>Clostridia</taxon>
        <taxon>Lachnospirales</taxon>
        <taxon>Lachnospiraceae</taxon>
        <taxon>Anaerostipes</taxon>
    </lineage>
</organism>
<dbReference type="SUPFAM" id="SSF46689">
    <property type="entry name" value="Homeodomain-like"/>
    <property type="match status" value="1"/>
</dbReference>
<dbReference type="Proteomes" id="UP000886721">
    <property type="component" value="Unassembled WGS sequence"/>
</dbReference>
<dbReference type="Gene3D" id="1.10.10.10">
    <property type="entry name" value="Winged helix-like DNA-binding domain superfamily/Winged helix DNA-binding domain"/>
    <property type="match status" value="1"/>
</dbReference>
<dbReference type="InterPro" id="IPR009057">
    <property type="entry name" value="Homeodomain-like_sf"/>
</dbReference>
<dbReference type="GO" id="GO:0097367">
    <property type="term" value="F:carbohydrate derivative binding"/>
    <property type="evidence" value="ECO:0007669"/>
    <property type="project" value="InterPro"/>
</dbReference>
<sequence length="277" mass="31452">MRLKFPKTPEHFTPAEQRLLEYVEGNREEFLFLTIGQLAEKMNVSEATISRFARHLGCRDFKQLKNIVIEQNHLEGPAGKMAGTLFTKGSETAFQAMGYLKQQMFYLEKTMQYLDTQTFENALKEMLSARQIWIHAKSASTSLGHLLFFRLRRLGLPAAQIPSGGTEMLEGLAQAKKGDLVVFFGFSKVSWEGRVILDCQNHIGYRTLCFTGRLRAPKEEQADVNLYVYRGETGEYHSMTTAAAMVDTLIVALSERLGADGAKNLQKVHKMKKKYRI</sequence>
<evidence type="ECO:0000259" key="1">
    <source>
        <dbReference type="PROSITE" id="PS51071"/>
    </source>
</evidence>
<reference evidence="2" key="1">
    <citation type="journal article" date="2021" name="PeerJ">
        <title>Extensive microbial diversity within the chicken gut microbiome revealed by metagenomics and culture.</title>
        <authorList>
            <person name="Gilroy R."/>
            <person name="Ravi A."/>
            <person name="Getino M."/>
            <person name="Pursley I."/>
            <person name="Horton D.L."/>
            <person name="Alikhan N.F."/>
            <person name="Baker D."/>
            <person name="Gharbi K."/>
            <person name="Hall N."/>
            <person name="Watson M."/>
            <person name="Adriaenssens E.M."/>
            <person name="Foster-Nyarko E."/>
            <person name="Jarju S."/>
            <person name="Secka A."/>
            <person name="Antonio M."/>
            <person name="Oren A."/>
            <person name="Chaudhuri R.R."/>
            <person name="La Ragione R."/>
            <person name="Hildebrand F."/>
            <person name="Pallen M.J."/>
        </authorList>
    </citation>
    <scope>NUCLEOTIDE SEQUENCE</scope>
    <source>
        <strain evidence="2">CHK191-13928</strain>
    </source>
</reference>
<proteinExistence type="predicted"/>
<protein>
    <submittedName>
        <fullName evidence="2">MurR/RpiR family transcriptional regulator</fullName>
    </submittedName>
</protein>
<feature type="domain" description="HTH rpiR-type" evidence="1">
    <location>
        <begin position="1"/>
        <end position="75"/>
    </location>
</feature>
<dbReference type="InterPro" id="IPR035472">
    <property type="entry name" value="RpiR-like_SIS"/>
</dbReference>
<dbReference type="GO" id="GO:0003677">
    <property type="term" value="F:DNA binding"/>
    <property type="evidence" value="ECO:0007669"/>
    <property type="project" value="InterPro"/>
</dbReference>
<dbReference type="EMBL" id="DXEM01000027">
    <property type="protein sequence ID" value="HIX67992.1"/>
    <property type="molecule type" value="Genomic_DNA"/>
</dbReference>
<dbReference type="PANTHER" id="PTHR30514">
    <property type="entry name" value="GLUCOKINASE"/>
    <property type="match status" value="1"/>
</dbReference>
<dbReference type="Pfam" id="PF01418">
    <property type="entry name" value="HTH_6"/>
    <property type="match status" value="1"/>
</dbReference>
<dbReference type="InterPro" id="IPR047640">
    <property type="entry name" value="RpiR-like"/>
</dbReference>
<dbReference type="Gene3D" id="3.40.50.10490">
    <property type="entry name" value="Glucose-6-phosphate isomerase like protein, domain 1"/>
    <property type="match status" value="1"/>
</dbReference>
<dbReference type="CDD" id="cd05013">
    <property type="entry name" value="SIS_RpiR"/>
    <property type="match status" value="1"/>
</dbReference>
<dbReference type="GO" id="GO:1901135">
    <property type="term" value="P:carbohydrate derivative metabolic process"/>
    <property type="evidence" value="ECO:0007669"/>
    <property type="project" value="InterPro"/>
</dbReference>
<dbReference type="AlphaFoldDB" id="A0A9D2BA68"/>